<dbReference type="InterPro" id="IPR011006">
    <property type="entry name" value="CheY-like_superfamily"/>
</dbReference>
<sequence length="261" mass="30530">MWKVAIVDDEPKIRRGLKKWILDKSKCFECSFEAKSGEECVENEQGMMVDLYLLDIHMEGLNGLELGKLIKRENPNALIVYITGYDYFEYAHEAIKLQAFDYLLKPVPQSDFFKLLKKANIALTDIYPERQIQRNEPIKETCGGCSQVVLKGKEYIKENYSDPNLSLEKAAKILNVHKDYLSKLMKEESGYSFTEYLTKIRVNSAKELLEQDLTNVRMYDVARKIGYKSQHYFSRTFKKNVGLTPLQYRKEKCNLVDWELF</sequence>
<evidence type="ECO:0000259" key="11">
    <source>
        <dbReference type="PROSITE" id="PS01124"/>
    </source>
</evidence>
<gene>
    <name evidence="13" type="ORF">SAMN05192551_101556</name>
</gene>
<organism evidence="13 14">
    <name type="scientific">Tindallia magadiensis</name>
    <dbReference type="NCBI Taxonomy" id="69895"/>
    <lineage>
        <taxon>Bacteria</taxon>
        <taxon>Bacillati</taxon>
        <taxon>Bacillota</taxon>
        <taxon>Clostridia</taxon>
        <taxon>Peptostreptococcales</taxon>
        <taxon>Tindalliaceae</taxon>
        <taxon>Tindallia</taxon>
    </lineage>
</organism>
<name>A0A1I3B3F7_9FIRM</name>
<protein>
    <recommendedName>
        <fullName evidence="2">Stage 0 sporulation protein A homolog</fullName>
    </recommendedName>
</protein>
<dbReference type="CDD" id="cd17536">
    <property type="entry name" value="REC_YesN-like"/>
    <property type="match status" value="1"/>
</dbReference>
<evidence type="ECO:0000256" key="8">
    <source>
        <dbReference type="ARBA" id="ARBA00023163"/>
    </source>
</evidence>
<feature type="domain" description="Response regulatory" evidence="12">
    <location>
        <begin position="3"/>
        <end position="120"/>
    </location>
</feature>
<dbReference type="STRING" id="69895.SAMN05192551_101556"/>
<keyword evidence="4 10" id="KW-0597">Phosphoprotein</keyword>
<dbReference type="SMART" id="SM00448">
    <property type="entry name" value="REC"/>
    <property type="match status" value="1"/>
</dbReference>
<keyword evidence="8" id="KW-0804">Transcription</keyword>
<dbReference type="RefSeq" id="WP_093369430.1">
    <property type="nucleotide sequence ID" value="NZ_FOQA01000001.1"/>
</dbReference>
<dbReference type="Gene3D" id="3.40.50.2300">
    <property type="match status" value="1"/>
</dbReference>
<proteinExistence type="predicted"/>
<dbReference type="InterPro" id="IPR001789">
    <property type="entry name" value="Sig_transdc_resp-reg_receiver"/>
</dbReference>
<evidence type="ECO:0000256" key="9">
    <source>
        <dbReference type="ARBA" id="ARBA00024867"/>
    </source>
</evidence>
<comment type="function">
    <text evidence="9">May play the central regulatory role in sporulation. It may be an element of the effector pathway responsible for the activation of sporulation genes in response to nutritional stress. Spo0A may act in concert with spo0H (a sigma factor) to control the expression of some genes that are critical to the sporulation process.</text>
</comment>
<evidence type="ECO:0000256" key="6">
    <source>
        <dbReference type="ARBA" id="ARBA00023015"/>
    </source>
</evidence>
<dbReference type="GO" id="GO:0043565">
    <property type="term" value="F:sequence-specific DNA binding"/>
    <property type="evidence" value="ECO:0007669"/>
    <property type="project" value="InterPro"/>
</dbReference>
<dbReference type="PRINTS" id="PR00032">
    <property type="entry name" value="HTHARAC"/>
</dbReference>
<keyword evidence="14" id="KW-1185">Reference proteome</keyword>
<dbReference type="PROSITE" id="PS01124">
    <property type="entry name" value="HTH_ARAC_FAMILY_2"/>
    <property type="match status" value="1"/>
</dbReference>
<dbReference type="PROSITE" id="PS50110">
    <property type="entry name" value="RESPONSE_REGULATORY"/>
    <property type="match status" value="1"/>
</dbReference>
<evidence type="ECO:0000256" key="3">
    <source>
        <dbReference type="ARBA" id="ARBA00022490"/>
    </source>
</evidence>
<dbReference type="Pfam" id="PF12833">
    <property type="entry name" value="HTH_18"/>
    <property type="match status" value="1"/>
</dbReference>
<evidence type="ECO:0000256" key="4">
    <source>
        <dbReference type="ARBA" id="ARBA00022553"/>
    </source>
</evidence>
<evidence type="ECO:0000256" key="7">
    <source>
        <dbReference type="ARBA" id="ARBA00023125"/>
    </source>
</evidence>
<evidence type="ECO:0000256" key="2">
    <source>
        <dbReference type="ARBA" id="ARBA00018672"/>
    </source>
</evidence>
<dbReference type="InterPro" id="IPR051552">
    <property type="entry name" value="HptR"/>
</dbReference>
<dbReference type="InterPro" id="IPR018062">
    <property type="entry name" value="HTH_AraC-typ_CS"/>
</dbReference>
<dbReference type="InterPro" id="IPR018060">
    <property type="entry name" value="HTH_AraC"/>
</dbReference>
<dbReference type="InterPro" id="IPR020449">
    <property type="entry name" value="Tscrpt_reg_AraC-type_HTH"/>
</dbReference>
<dbReference type="PANTHER" id="PTHR42713:SF3">
    <property type="entry name" value="TRANSCRIPTIONAL REGULATORY PROTEIN HPTR"/>
    <property type="match status" value="1"/>
</dbReference>
<keyword evidence="5" id="KW-0902">Two-component regulatory system</keyword>
<dbReference type="PANTHER" id="PTHR42713">
    <property type="entry name" value="HISTIDINE KINASE-RELATED"/>
    <property type="match status" value="1"/>
</dbReference>
<evidence type="ECO:0000259" key="12">
    <source>
        <dbReference type="PROSITE" id="PS50110"/>
    </source>
</evidence>
<dbReference type="SUPFAM" id="SSF46689">
    <property type="entry name" value="Homeodomain-like"/>
    <property type="match status" value="1"/>
</dbReference>
<dbReference type="Gene3D" id="1.10.10.60">
    <property type="entry name" value="Homeodomain-like"/>
    <property type="match status" value="2"/>
</dbReference>
<dbReference type="GO" id="GO:0000160">
    <property type="term" value="P:phosphorelay signal transduction system"/>
    <property type="evidence" value="ECO:0007669"/>
    <property type="project" value="UniProtKB-KW"/>
</dbReference>
<evidence type="ECO:0000256" key="1">
    <source>
        <dbReference type="ARBA" id="ARBA00004496"/>
    </source>
</evidence>
<evidence type="ECO:0000256" key="5">
    <source>
        <dbReference type="ARBA" id="ARBA00023012"/>
    </source>
</evidence>
<keyword evidence="7" id="KW-0238">DNA-binding</keyword>
<dbReference type="OrthoDB" id="324626at2"/>
<dbReference type="AlphaFoldDB" id="A0A1I3B3F7"/>
<feature type="domain" description="HTH araC/xylS-type" evidence="11">
    <location>
        <begin position="150"/>
        <end position="251"/>
    </location>
</feature>
<dbReference type="EMBL" id="FOQA01000001">
    <property type="protein sequence ID" value="SFH56730.1"/>
    <property type="molecule type" value="Genomic_DNA"/>
</dbReference>
<evidence type="ECO:0000313" key="14">
    <source>
        <dbReference type="Proteomes" id="UP000199287"/>
    </source>
</evidence>
<accession>A0A1I3B3F7</accession>
<dbReference type="GO" id="GO:0003700">
    <property type="term" value="F:DNA-binding transcription factor activity"/>
    <property type="evidence" value="ECO:0007669"/>
    <property type="project" value="InterPro"/>
</dbReference>
<dbReference type="SMART" id="SM00342">
    <property type="entry name" value="HTH_ARAC"/>
    <property type="match status" value="1"/>
</dbReference>
<dbReference type="Proteomes" id="UP000199287">
    <property type="component" value="Unassembled WGS sequence"/>
</dbReference>
<dbReference type="Pfam" id="PF00072">
    <property type="entry name" value="Response_reg"/>
    <property type="match status" value="1"/>
</dbReference>
<reference evidence="14" key="1">
    <citation type="submission" date="2016-10" db="EMBL/GenBank/DDBJ databases">
        <authorList>
            <person name="Varghese N."/>
            <person name="Submissions S."/>
        </authorList>
    </citation>
    <scope>NUCLEOTIDE SEQUENCE [LARGE SCALE GENOMIC DNA]</scope>
    <source>
        <strain evidence="14">Z-7934</strain>
    </source>
</reference>
<dbReference type="PROSITE" id="PS00041">
    <property type="entry name" value="HTH_ARAC_FAMILY_1"/>
    <property type="match status" value="1"/>
</dbReference>
<dbReference type="GO" id="GO:0005737">
    <property type="term" value="C:cytoplasm"/>
    <property type="evidence" value="ECO:0007669"/>
    <property type="project" value="UniProtKB-SubCell"/>
</dbReference>
<feature type="modified residue" description="4-aspartylphosphate" evidence="10">
    <location>
        <position position="55"/>
    </location>
</feature>
<evidence type="ECO:0000313" key="13">
    <source>
        <dbReference type="EMBL" id="SFH56730.1"/>
    </source>
</evidence>
<keyword evidence="6" id="KW-0805">Transcription regulation</keyword>
<evidence type="ECO:0000256" key="10">
    <source>
        <dbReference type="PROSITE-ProRule" id="PRU00169"/>
    </source>
</evidence>
<comment type="subcellular location">
    <subcellularLocation>
        <location evidence="1">Cytoplasm</location>
    </subcellularLocation>
</comment>
<keyword evidence="3" id="KW-0963">Cytoplasm</keyword>
<dbReference type="SUPFAM" id="SSF52172">
    <property type="entry name" value="CheY-like"/>
    <property type="match status" value="1"/>
</dbReference>
<dbReference type="InterPro" id="IPR009057">
    <property type="entry name" value="Homeodomain-like_sf"/>
</dbReference>